<dbReference type="InterPro" id="IPR005135">
    <property type="entry name" value="Endo/exonuclease/phosphatase"/>
</dbReference>
<dbReference type="GO" id="GO:0006302">
    <property type="term" value="P:double-strand break repair"/>
    <property type="evidence" value="ECO:0007669"/>
    <property type="project" value="TreeGrafter"/>
</dbReference>
<dbReference type="InterPro" id="IPR036691">
    <property type="entry name" value="Endo/exonu/phosph_ase_sf"/>
</dbReference>
<evidence type="ECO:0000256" key="4">
    <source>
        <dbReference type="ARBA" id="ARBA00022722"/>
    </source>
</evidence>
<dbReference type="GO" id="GO:0070260">
    <property type="term" value="F:5'-tyrosyl-DNA phosphodiesterase activity"/>
    <property type="evidence" value="ECO:0007669"/>
    <property type="project" value="TreeGrafter"/>
</dbReference>
<protein>
    <recommendedName>
        <fullName evidence="11">Endonuclease/exonuclease/phosphatase domain-containing protein</fullName>
    </recommendedName>
</protein>
<keyword evidence="5" id="KW-0479">Metal-binding</keyword>
<reference evidence="12 13" key="1">
    <citation type="submission" date="2008-07" db="EMBL/GenBank/DDBJ databases">
        <authorList>
            <person name="El-Sayed N."/>
            <person name="Caler E."/>
            <person name="Inman J."/>
            <person name="Amedeo P."/>
            <person name="Hass B."/>
            <person name="Wortman J."/>
        </authorList>
    </citation>
    <scope>NUCLEOTIDE SEQUENCE [LARGE SCALE GENOMIC DNA]</scope>
    <source>
        <strain evidence="13">ATCC 50983 / TXsc</strain>
    </source>
</reference>
<evidence type="ECO:0000256" key="8">
    <source>
        <dbReference type="ARBA" id="ARBA00022842"/>
    </source>
</evidence>
<feature type="domain" description="Endonuclease/exonuclease/phosphatase" evidence="11">
    <location>
        <begin position="154"/>
        <end position="414"/>
    </location>
</feature>
<evidence type="ECO:0000256" key="10">
    <source>
        <dbReference type="ARBA" id="ARBA00023242"/>
    </source>
</evidence>
<gene>
    <name evidence="12" type="ORF">Pmar_PMAR024584</name>
</gene>
<dbReference type="OrthoDB" id="9975959at2759"/>
<proteinExistence type="predicted"/>
<keyword evidence="6" id="KW-0227">DNA damage</keyword>
<evidence type="ECO:0000259" key="11">
    <source>
        <dbReference type="Pfam" id="PF03372"/>
    </source>
</evidence>
<evidence type="ECO:0000256" key="6">
    <source>
        <dbReference type="ARBA" id="ARBA00022763"/>
    </source>
</evidence>
<organism evidence="13">
    <name type="scientific">Perkinsus marinus (strain ATCC 50983 / TXsc)</name>
    <dbReference type="NCBI Taxonomy" id="423536"/>
    <lineage>
        <taxon>Eukaryota</taxon>
        <taxon>Sar</taxon>
        <taxon>Alveolata</taxon>
        <taxon>Perkinsozoa</taxon>
        <taxon>Perkinsea</taxon>
        <taxon>Perkinsida</taxon>
        <taxon>Perkinsidae</taxon>
        <taxon>Perkinsus</taxon>
    </lineage>
</organism>
<evidence type="ECO:0000313" key="12">
    <source>
        <dbReference type="EMBL" id="EER00104.1"/>
    </source>
</evidence>
<dbReference type="GO" id="GO:0004518">
    <property type="term" value="F:nuclease activity"/>
    <property type="evidence" value="ECO:0007669"/>
    <property type="project" value="UniProtKB-KW"/>
</dbReference>
<dbReference type="GO" id="GO:0003697">
    <property type="term" value="F:single-stranded DNA binding"/>
    <property type="evidence" value="ECO:0007669"/>
    <property type="project" value="TreeGrafter"/>
</dbReference>
<comment type="subcellular location">
    <subcellularLocation>
        <location evidence="3">Nucleus</location>
        <location evidence="3">PML body</location>
    </subcellularLocation>
</comment>
<dbReference type="AlphaFoldDB" id="C5LTD6"/>
<evidence type="ECO:0000256" key="5">
    <source>
        <dbReference type="ARBA" id="ARBA00022723"/>
    </source>
</evidence>
<evidence type="ECO:0000256" key="9">
    <source>
        <dbReference type="ARBA" id="ARBA00023204"/>
    </source>
</evidence>
<evidence type="ECO:0000256" key="3">
    <source>
        <dbReference type="ARBA" id="ARBA00004322"/>
    </source>
</evidence>
<comment type="cofactor">
    <cofactor evidence="2">
        <name>Mg(2+)</name>
        <dbReference type="ChEBI" id="CHEBI:18420"/>
    </cofactor>
</comment>
<keyword evidence="10" id="KW-0539">Nucleus</keyword>
<evidence type="ECO:0000256" key="1">
    <source>
        <dbReference type="ARBA" id="ARBA00001936"/>
    </source>
</evidence>
<keyword evidence="9" id="KW-0234">DNA repair</keyword>
<dbReference type="GO" id="GO:0046872">
    <property type="term" value="F:metal ion binding"/>
    <property type="evidence" value="ECO:0007669"/>
    <property type="project" value="UniProtKB-KW"/>
</dbReference>
<keyword evidence="8" id="KW-0460">Magnesium</keyword>
<dbReference type="GeneID" id="9049799"/>
<dbReference type="InParanoid" id="C5LTD6"/>
<evidence type="ECO:0000256" key="7">
    <source>
        <dbReference type="ARBA" id="ARBA00022801"/>
    </source>
</evidence>
<keyword evidence="4" id="KW-0540">Nuclease</keyword>
<dbReference type="OMA" id="DVWEMCG"/>
<comment type="cofactor">
    <cofactor evidence="1">
        <name>Mn(2+)</name>
        <dbReference type="ChEBI" id="CHEBI:29035"/>
    </cofactor>
</comment>
<dbReference type="InterPro" id="IPR051547">
    <property type="entry name" value="TDP2-like"/>
</dbReference>
<dbReference type="Proteomes" id="UP000007800">
    <property type="component" value="Unassembled WGS sequence"/>
</dbReference>
<dbReference type="Gene3D" id="3.60.10.10">
    <property type="entry name" value="Endonuclease/exonuclease/phosphatase"/>
    <property type="match status" value="1"/>
</dbReference>
<dbReference type="GO" id="GO:0005737">
    <property type="term" value="C:cytoplasm"/>
    <property type="evidence" value="ECO:0007669"/>
    <property type="project" value="TreeGrafter"/>
</dbReference>
<dbReference type="PANTHER" id="PTHR15822:SF4">
    <property type="entry name" value="TYROSYL-DNA PHOSPHODIESTERASE 2"/>
    <property type="match status" value="1"/>
</dbReference>
<dbReference type="EMBL" id="GG685288">
    <property type="protein sequence ID" value="EER00104.1"/>
    <property type="molecule type" value="Genomic_DNA"/>
</dbReference>
<evidence type="ECO:0000313" key="13">
    <source>
        <dbReference type="Proteomes" id="UP000007800"/>
    </source>
</evidence>
<keyword evidence="13" id="KW-1185">Reference proteome</keyword>
<accession>C5LTD6</accession>
<sequence length="437" mass="49136">MSPDKVYRTYGRKPVTLVSLDLTQAVNRLDLWPLDASLLHLGRGLEEVRKARHEQWLRQKAAAPDASSSVVEAGSRKRSLQEGRFSGKARTSNYLTHIPALFHITRLCPLDTQEPSRGSHQEAPTLTKRMRVNARDGSSSSKGNLSPISTLKILSWNVDGLDSHSDEIDMTARTMSVASHIIDHRPHIVLLQELIDFNTTWFRRLLSKFYDFYIQSSPPLPYFVGILIDRSAVAVHGPLVTDNFPNTKMGRALVSLDGEVRLLSGAPVKVHIATAHLESTKSFGRARVDQLKESFSDMRRSVGHSKSHLAIFGGDLNIRDDEVRQALLLPNGSKKVDIIDAWEASGRPKDSEFTWDMRINDNLGIKGKPKARFDRLYLANSDTMKVSPQGFRLTGTTRCDMDEVKGKKRFPSDHFGIQLEMKIEMKEEKVIDLSNDN</sequence>
<keyword evidence="7" id="KW-0378">Hydrolase</keyword>
<dbReference type="Pfam" id="PF03372">
    <property type="entry name" value="Exo_endo_phos"/>
    <property type="match status" value="1"/>
</dbReference>
<dbReference type="SUPFAM" id="SSF56219">
    <property type="entry name" value="DNase I-like"/>
    <property type="match status" value="1"/>
</dbReference>
<dbReference type="PANTHER" id="PTHR15822">
    <property type="entry name" value="TRAF AND TNF RECEPTOR-ASSOCIATED PROTEIN"/>
    <property type="match status" value="1"/>
</dbReference>
<dbReference type="CDD" id="cd09080">
    <property type="entry name" value="TDP2"/>
    <property type="match status" value="1"/>
</dbReference>
<evidence type="ECO:0000256" key="2">
    <source>
        <dbReference type="ARBA" id="ARBA00001946"/>
    </source>
</evidence>
<name>C5LTD6_PERM5</name>
<dbReference type="RefSeq" id="XP_002767386.1">
    <property type="nucleotide sequence ID" value="XM_002767340.1"/>
</dbReference>